<proteinExistence type="predicted"/>
<dbReference type="Proteomes" id="UP000483035">
    <property type="component" value="Unassembled WGS sequence"/>
</dbReference>
<evidence type="ECO:0000313" key="1">
    <source>
        <dbReference type="EMBL" id="NEI71353.1"/>
    </source>
</evidence>
<accession>A0A6L9U615</accession>
<dbReference type="AlphaFoldDB" id="A0A6L9U615"/>
<dbReference type="RefSeq" id="WP_163987827.1">
    <property type="nucleotide sequence ID" value="NZ_WUEY01000007.1"/>
</dbReference>
<comment type="caution">
    <text evidence="1">The sequence shown here is derived from an EMBL/GenBank/DDBJ whole genome shotgun (WGS) entry which is preliminary data.</text>
</comment>
<dbReference type="EMBL" id="WUEY01000007">
    <property type="protein sequence ID" value="NEI71353.1"/>
    <property type="molecule type" value="Genomic_DNA"/>
</dbReference>
<gene>
    <name evidence="1" type="ORF">GR212_17380</name>
</gene>
<evidence type="ECO:0000313" key="2">
    <source>
        <dbReference type="Proteomes" id="UP000483035"/>
    </source>
</evidence>
<organism evidence="1 2">
    <name type="scientific">Rhizobium lusitanum</name>
    <dbReference type="NCBI Taxonomy" id="293958"/>
    <lineage>
        <taxon>Bacteria</taxon>
        <taxon>Pseudomonadati</taxon>
        <taxon>Pseudomonadota</taxon>
        <taxon>Alphaproteobacteria</taxon>
        <taxon>Hyphomicrobiales</taxon>
        <taxon>Rhizobiaceae</taxon>
        <taxon>Rhizobium/Agrobacterium group</taxon>
        <taxon>Rhizobium</taxon>
    </lineage>
</organism>
<protein>
    <submittedName>
        <fullName evidence="1">Uncharacterized protein</fullName>
    </submittedName>
</protein>
<sequence length="76" mass="8503">MNNIVLFRGRPFATQFSASHILPVKNGARSMERTVSIPRPRLTAVWHISARTGKLECFWTTENGPALDEDGSYRAA</sequence>
<reference evidence="1 2" key="1">
    <citation type="submission" date="2019-12" db="EMBL/GenBank/DDBJ databases">
        <title>Rhizobium genotypes associated with high levels of biological nitrogen fixation by grain legumes in a temperate-maritime cropping system.</title>
        <authorList>
            <person name="Maluk M."/>
            <person name="Francesc Ferrando Molina F."/>
            <person name="Lopez Del Egido L."/>
            <person name="Lafos M."/>
            <person name="Langarica-Fuentes A."/>
            <person name="Gebre Yohannes G."/>
            <person name="Young M.W."/>
            <person name="Martin P."/>
            <person name="Gantlett R."/>
            <person name="Kenicer G."/>
            <person name="Hawes C."/>
            <person name="Begg G.S."/>
            <person name="Quilliam R.S."/>
            <person name="Squire G.R."/>
            <person name="Poole P.S."/>
            <person name="Young P.W."/>
            <person name="Iannetta P.M."/>
            <person name="James E.K."/>
        </authorList>
    </citation>
    <scope>NUCLEOTIDE SEQUENCE [LARGE SCALE GENOMIC DNA]</scope>
    <source>
        <strain evidence="1 2">JHI1118</strain>
    </source>
</reference>
<name>A0A6L9U615_9HYPH</name>